<evidence type="ECO:0000256" key="1">
    <source>
        <dbReference type="SAM" id="MobiDB-lite"/>
    </source>
</evidence>
<evidence type="ECO:0000259" key="2">
    <source>
        <dbReference type="Pfam" id="PF01551"/>
    </source>
</evidence>
<dbReference type="InterPro" id="IPR016047">
    <property type="entry name" value="M23ase_b-sheet_dom"/>
</dbReference>
<reference evidence="4" key="1">
    <citation type="submission" date="2016-11" db="EMBL/GenBank/DDBJ databases">
        <authorList>
            <person name="Varghese N."/>
            <person name="Submissions S."/>
        </authorList>
    </citation>
    <scope>NUCLEOTIDE SEQUENCE [LARGE SCALE GENOMIC DNA]</scope>
    <source>
        <strain evidence="4">DSM 26899</strain>
    </source>
</reference>
<dbReference type="STRING" id="1302687.SAMN05444267_10543"/>
<feature type="domain" description="M23ase beta-sheet core" evidence="2">
    <location>
        <begin position="367"/>
        <end position="466"/>
    </location>
</feature>
<dbReference type="PANTHER" id="PTHR21666:SF270">
    <property type="entry name" value="MUREIN HYDROLASE ACTIVATOR ENVC"/>
    <property type="match status" value="1"/>
</dbReference>
<gene>
    <name evidence="3" type="ORF">SAMN05444267_10543</name>
</gene>
<dbReference type="GO" id="GO:0004222">
    <property type="term" value="F:metalloendopeptidase activity"/>
    <property type="evidence" value="ECO:0007669"/>
    <property type="project" value="TreeGrafter"/>
</dbReference>
<accession>A0A1M7JPA4</accession>
<dbReference type="OrthoDB" id="1183903at2"/>
<dbReference type="EMBL" id="FRAV01000054">
    <property type="protein sequence ID" value="SHM54735.1"/>
    <property type="molecule type" value="Genomic_DNA"/>
</dbReference>
<dbReference type="PANTHER" id="PTHR21666">
    <property type="entry name" value="PEPTIDASE-RELATED"/>
    <property type="match status" value="1"/>
</dbReference>
<dbReference type="Proteomes" id="UP000184364">
    <property type="component" value="Unassembled WGS sequence"/>
</dbReference>
<dbReference type="Gene3D" id="2.70.70.10">
    <property type="entry name" value="Glucose Permease (Domain IIA)"/>
    <property type="match status" value="1"/>
</dbReference>
<dbReference type="InterPro" id="IPR011055">
    <property type="entry name" value="Dup_hybrid_motif"/>
</dbReference>
<dbReference type="RefSeq" id="WP_073297672.1">
    <property type="nucleotide sequence ID" value="NZ_FRAV01000054.1"/>
</dbReference>
<dbReference type="Pfam" id="PF01551">
    <property type="entry name" value="Peptidase_M23"/>
    <property type="match status" value="1"/>
</dbReference>
<evidence type="ECO:0000313" key="4">
    <source>
        <dbReference type="Proteomes" id="UP000184364"/>
    </source>
</evidence>
<feature type="compositionally biased region" description="Basic and acidic residues" evidence="1">
    <location>
        <begin position="480"/>
        <end position="495"/>
    </location>
</feature>
<proteinExistence type="predicted"/>
<feature type="compositionally biased region" description="Polar residues" evidence="1">
    <location>
        <begin position="466"/>
        <end position="479"/>
    </location>
</feature>
<keyword evidence="4" id="KW-1185">Reference proteome</keyword>
<dbReference type="InterPro" id="IPR050570">
    <property type="entry name" value="Cell_wall_metabolism_enzyme"/>
</dbReference>
<sequence length="495" mass="56301">MQTIGEIGIDPKNPNYGEYWTGNWQEIYAEVTLLYISTKSPIINVDIEEKPKVLDNGRSPWKMEKSEVGKASSTCICQEQYKDLIWGAKVSCEFRKKVVQICAELWGESRKMDMANGLMAVMSVETNGSFKAHQLEGVNSLKSPQEMTIKDFWKKGNRKSSRAVGLIQFTQDALQNSLKEYSSNARLSVEEKFDELNNLKLQYAQMGEVNQLDKVKKYFEPQKEKIKSPEDIYLAVFAPKGIGKDDEYSLYTKHLVPKTKMEIEENKNYEANKSVDIENRGKKNGNDGVIQRAEILGRYRIKYTEGLQNKESHFNCGKIEISKNKPTRHNNKWRHPLDLMELRGWYSIWAPERSIYGKNIVGRTKGKHDGLDLYAPVGTAIYACVDGKVADNYISVSYGNVLILRGKYNGKTYYFFHAHMKEKSPLEKEADVSAGDIIGYTGKTGNASSLSSKQTHLHFEVKTKNTHAGNTVDPLSTISELKRDVNKNPNKETQK</sequence>
<dbReference type="AlphaFoldDB" id="A0A1M7JPA4"/>
<dbReference type="CDD" id="cd12797">
    <property type="entry name" value="M23_peptidase"/>
    <property type="match status" value="1"/>
</dbReference>
<evidence type="ECO:0000313" key="3">
    <source>
        <dbReference type="EMBL" id="SHM54735.1"/>
    </source>
</evidence>
<dbReference type="SUPFAM" id="SSF51261">
    <property type="entry name" value="Duplicated hybrid motif"/>
    <property type="match status" value="1"/>
</dbReference>
<protein>
    <submittedName>
        <fullName evidence="3">Peptidase family M23</fullName>
    </submittedName>
</protein>
<name>A0A1M7JPA4_9FLAO</name>
<feature type="region of interest" description="Disordered" evidence="1">
    <location>
        <begin position="464"/>
        <end position="495"/>
    </location>
</feature>
<organism evidence="3 4">
    <name type="scientific">Chryseobacterium polytrichastri</name>
    <dbReference type="NCBI Taxonomy" id="1302687"/>
    <lineage>
        <taxon>Bacteria</taxon>
        <taxon>Pseudomonadati</taxon>
        <taxon>Bacteroidota</taxon>
        <taxon>Flavobacteriia</taxon>
        <taxon>Flavobacteriales</taxon>
        <taxon>Weeksellaceae</taxon>
        <taxon>Chryseobacterium group</taxon>
        <taxon>Chryseobacterium</taxon>
    </lineage>
</organism>